<name>A0A840UH72_9FIRM</name>
<dbReference type="AlphaFoldDB" id="A0A840UH72"/>
<comment type="function">
    <text evidence="2">Functions as a ribosomal silencing factor. Interacts with ribosomal protein uL14 (rplN), blocking formation of intersubunit bridge B8. Prevents association of the 30S and 50S ribosomal subunits and the formation of functional ribosomes, thus repressing translation.</text>
</comment>
<comment type="subunit">
    <text evidence="2">Interacts with ribosomal protein uL14 (rplN).</text>
</comment>
<comment type="caution">
    <text evidence="3">The sequence shown here is derived from an EMBL/GenBank/DDBJ whole genome shotgun (WGS) entry which is preliminary data.</text>
</comment>
<evidence type="ECO:0000256" key="1">
    <source>
        <dbReference type="ARBA" id="ARBA00010574"/>
    </source>
</evidence>
<evidence type="ECO:0000313" key="4">
    <source>
        <dbReference type="Proteomes" id="UP000559117"/>
    </source>
</evidence>
<comment type="similarity">
    <text evidence="1 2">Belongs to the Iojap/RsfS family.</text>
</comment>
<dbReference type="GO" id="GO:0090071">
    <property type="term" value="P:negative regulation of ribosome biogenesis"/>
    <property type="evidence" value="ECO:0007669"/>
    <property type="project" value="UniProtKB-UniRule"/>
</dbReference>
<keyword evidence="2" id="KW-0963">Cytoplasm</keyword>
<dbReference type="RefSeq" id="WP_183861428.1">
    <property type="nucleotide sequence ID" value="NZ_JACHFH010000018.1"/>
</dbReference>
<keyword evidence="4" id="KW-1185">Reference proteome</keyword>
<dbReference type="Pfam" id="PF02410">
    <property type="entry name" value="RsfS"/>
    <property type="match status" value="1"/>
</dbReference>
<evidence type="ECO:0000313" key="3">
    <source>
        <dbReference type="EMBL" id="MBB5336466.1"/>
    </source>
</evidence>
<keyword evidence="2" id="KW-0678">Repressor</keyword>
<accession>A0A840UH72</accession>
<reference evidence="3 4" key="1">
    <citation type="submission" date="2020-08" db="EMBL/GenBank/DDBJ databases">
        <title>Genomic Encyclopedia of Type Strains, Phase IV (KMG-IV): sequencing the most valuable type-strain genomes for metagenomic binning, comparative biology and taxonomic classification.</title>
        <authorList>
            <person name="Goeker M."/>
        </authorList>
    </citation>
    <scope>NUCLEOTIDE SEQUENCE [LARGE SCALE GENOMIC DNA]</scope>
    <source>
        <strain evidence="3 4">DSM 24661</strain>
    </source>
</reference>
<dbReference type="EMBL" id="JACHFH010000018">
    <property type="protein sequence ID" value="MBB5336466.1"/>
    <property type="molecule type" value="Genomic_DNA"/>
</dbReference>
<protein>
    <recommendedName>
        <fullName evidence="2">Ribosomal silencing factor RsfS</fullName>
    </recommendedName>
</protein>
<dbReference type="InterPro" id="IPR004394">
    <property type="entry name" value="Iojap/RsfS/C7orf30"/>
</dbReference>
<dbReference type="GO" id="GO:0005737">
    <property type="term" value="C:cytoplasm"/>
    <property type="evidence" value="ECO:0007669"/>
    <property type="project" value="UniProtKB-SubCell"/>
</dbReference>
<keyword evidence="2" id="KW-0810">Translation regulation</keyword>
<sequence length="126" mass="14283">MILIIKPKQKTIKTSLDKSNLIAKAAFDKKAQHVCIMNMEPLTTSANYFIVCNGRSAIQAKAIADNIDEQLRLAGEHCLHTEGYKTGEWILLDYGDCVAHIFTEESREFYGLENLWGDAQLTQYEE</sequence>
<dbReference type="NCBIfam" id="TIGR00090">
    <property type="entry name" value="rsfS_iojap_ybeB"/>
    <property type="match status" value="1"/>
</dbReference>
<dbReference type="Gene3D" id="3.30.460.10">
    <property type="entry name" value="Beta Polymerase, domain 2"/>
    <property type="match status" value="1"/>
</dbReference>
<dbReference type="HAMAP" id="MF_01477">
    <property type="entry name" value="Iojap_RsfS"/>
    <property type="match status" value="1"/>
</dbReference>
<dbReference type="PANTHER" id="PTHR21043:SF0">
    <property type="entry name" value="MITOCHONDRIAL ASSEMBLY OF RIBOSOMAL LARGE SUBUNIT PROTEIN 1"/>
    <property type="match status" value="1"/>
</dbReference>
<dbReference type="SUPFAM" id="SSF81301">
    <property type="entry name" value="Nucleotidyltransferase"/>
    <property type="match status" value="1"/>
</dbReference>
<evidence type="ECO:0000256" key="2">
    <source>
        <dbReference type="HAMAP-Rule" id="MF_01477"/>
    </source>
</evidence>
<proteinExistence type="inferred from homology"/>
<gene>
    <name evidence="2" type="primary">rsfS</name>
    <name evidence="3" type="ORF">HNR32_001615</name>
</gene>
<dbReference type="GO" id="GO:0042256">
    <property type="term" value="P:cytosolic ribosome assembly"/>
    <property type="evidence" value="ECO:0007669"/>
    <property type="project" value="UniProtKB-UniRule"/>
</dbReference>
<comment type="subcellular location">
    <subcellularLocation>
        <location evidence="2">Cytoplasm</location>
    </subcellularLocation>
</comment>
<dbReference type="GO" id="GO:0017148">
    <property type="term" value="P:negative regulation of translation"/>
    <property type="evidence" value="ECO:0007669"/>
    <property type="project" value="UniProtKB-UniRule"/>
</dbReference>
<dbReference type="GO" id="GO:0043023">
    <property type="term" value="F:ribosomal large subunit binding"/>
    <property type="evidence" value="ECO:0007669"/>
    <property type="project" value="TreeGrafter"/>
</dbReference>
<dbReference type="PANTHER" id="PTHR21043">
    <property type="entry name" value="IOJAP SUPERFAMILY ORTHOLOG"/>
    <property type="match status" value="1"/>
</dbReference>
<dbReference type="Proteomes" id="UP000559117">
    <property type="component" value="Unassembled WGS sequence"/>
</dbReference>
<organism evidence="3 4">
    <name type="scientific">Pectinatus brassicae</name>
    <dbReference type="NCBI Taxonomy" id="862415"/>
    <lineage>
        <taxon>Bacteria</taxon>
        <taxon>Bacillati</taxon>
        <taxon>Bacillota</taxon>
        <taxon>Negativicutes</taxon>
        <taxon>Selenomonadales</taxon>
        <taxon>Selenomonadaceae</taxon>
        <taxon>Pectinatus</taxon>
    </lineage>
</organism>
<dbReference type="InterPro" id="IPR043519">
    <property type="entry name" value="NT_sf"/>
</dbReference>